<dbReference type="EMBL" id="CAJNOJ010000087">
    <property type="protein sequence ID" value="CAF1076362.1"/>
    <property type="molecule type" value="Genomic_DNA"/>
</dbReference>
<evidence type="ECO:0000256" key="1">
    <source>
        <dbReference type="ARBA" id="ARBA00023054"/>
    </source>
</evidence>
<dbReference type="AlphaFoldDB" id="A0A814MDI8"/>
<dbReference type="Proteomes" id="UP000663852">
    <property type="component" value="Unassembled WGS sequence"/>
</dbReference>
<protein>
    <recommendedName>
        <fullName evidence="4">DUF4200 domain-containing protein</fullName>
    </recommendedName>
</protein>
<sequence length="432" mass="51785">MSCQARKLVNYKEFIKLPPIKYAVGFSILAEICFIRGVNIEVNTHNDVKLDLKLIEKYFEVEALDETLVRHRHEYQTRREHLQKRQDALHEKEMMFKERILNYEMYIKELAMKRDRSLKRIDDEKMFIQNKLIEIDVLKKEIEQIHDEKQRLQQIIRQYQPHSNLLTQILDRTDRFHSIDEMIEKFEMLHASYEDILMVIKNSNEELNEVRRQLLSTVEVRFDSIILKRSYVQQRIEKIQTEIENYQQLSKEHLAEVGAIKIAIESMFDLVKRYSHRSRQKELDFNRNPLIRLQQIDTFLSDLSYYVDYINNKEKQAMVERSSNNKENRKIQSEYNSDAPDNNSNQWRISCELNQQEIVVSTNDKHDESPYVSYKVRGEDNVVYTVQINRTQTRKSLSSHSTETKQNSVVTSRNTQTNSKLRNHLSNYRVDK</sequence>
<evidence type="ECO:0000256" key="2">
    <source>
        <dbReference type="SAM" id="Coils"/>
    </source>
</evidence>
<dbReference type="InterPro" id="IPR051147">
    <property type="entry name" value="CFAP_domain-containing"/>
</dbReference>
<feature type="compositionally biased region" description="Basic and acidic residues" evidence="3">
    <location>
        <begin position="318"/>
        <end position="332"/>
    </location>
</feature>
<name>A0A814MDI8_ADIRI</name>
<proteinExistence type="predicted"/>
<keyword evidence="1 2" id="KW-0175">Coiled coil</keyword>
<dbReference type="PANTHER" id="PTHR21683">
    <property type="entry name" value="COILED-COIL DOMAIN-CONTAINING PROTEIN 42 LIKE-2-LIKE-RELATED"/>
    <property type="match status" value="1"/>
</dbReference>
<feature type="region of interest" description="Disordered" evidence="3">
    <location>
        <begin position="318"/>
        <end position="344"/>
    </location>
</feature>
<dbReference type="GO" id="GO:0005856">
    <property type="term" value="C:cytoskeleton"/>
    <property type="evidence" value="ECO:0007669"/>
    <property type="project" value="UniProtKB-ARBA"/>
</dbReference>
<feature type="domain" description="DUF4200" evidence="4">
    <location>
        <begin position="54"/>
        <end position="171"/>
    </location>
</feature>
<feature type="coiled-coil region" evidence="2">
    <location>
        <begin position="128"/>
        <end position="158"/>
    </location>
</feature>
<reference evidence="5" key="1">
    <citation type="submission" date="2021-02" db="EMBL/GenBank/DDBJ databases">
        <authorList>
            <person name="Nowell W R."/>
        </authorList>
    </citation>
    <scope>NUCLEOTIDE SEQUENCE</scope>
</reference>
<dbReference type="OrthoDB" id="10264298at2759"/>
<dbReference type="Pfam" id="PF13863">
    <property type="entry name" value="DUF4200"/>
    <property type="match status" value="1"/>
</dbReference>
<feature type="compositionally biased region" description="Polar residues" evidence="3">
    <location>
        <begin position="392"/>
        <end position="426"/>
    </location>
</feature>
<dbReference type="PANTHER" id="PTHR21683:SF2">
    <property type="entry name" value="COILED-COIL DOMAIN-CONTAINING PROTEIN 42 LIKE-2-LIKE"/>
    <property type="match status" value="1"/>
</dbReference>
<feature type="coiled-coil region" evidence="2">
    <location>
        <begin position="193"/>
        <end position="256"/>
    </location>
</feature>
<comment type="caution">
    <text evidence="5">The sequence shown here is derived from an EMBL/GenBank/DDBJ whole genome shotgun (WGS) entry which is preliminary data.</text>
</comment>
<evidence type="ECO:0000313" key="5">
    <source>
        <dbReference type="EMBL" id="CAF1076362.1"/>
    </source>
</evidence>
<gene>
    <name evidence="5" type="ORF">EDS130_LOCUS18715</name>
</gene>
<dbReference type="InterPro" id="IPR025252">
    <property type="entry name" value="DUF4200"/>
</dbReference>
<feature type="region of interest" description="Disordered" evidence="3">
    <location>
        <begin position="392"/>
        <end position="432"/>
    </location>
</feature>
<evidence type="ECO:0000313" key="6">
    <source>
        <dbReference type="Proteomes" id="UP000663852"/>
    </source>
</evidence>
<accession>A0A814MDI8</accession>
<organism evidence="5 6">
    <name type="scientific">Adineta ricciae</name>
    <name type="common">Rotifer</name>
    <dbReference type="NCBI Taxonomy" id="249248"/>
    <lineage>
        <taxon>Eukaryota</taxon>
        <taxon>Metazoa</taxon>
        <taxon>Spiralia</taxon>
        <taxon>Gnathifera</taxon>
        <taxon>Rotifera</taxon>
        <taxon>Eurotatoria</taxon>
        <taxon>Bdelloidea</taxon>
        <taxon>Adinetida</taxon>
        <taxon>Adinetidae</taxon>
        <taxon>Adineta</taxon>
    </lineage>
</organism>
<evidence type="ECO:0000259" key="4">
    <source>
        <dbReference type="Pfam" id="PF13863"/>
    </source>
</evidence>
<feature type="compositionally biased region" description="Polar residues" evidence="3">
    <location>
        <begin position="333"/>
        <end position="344"/>
    </location>
</feature>
<evidence type="ECO:0000256" key="3">
    <source>
        <dbReference type="SAM" id="MobiDB-lite"/>
    </source>
</evidence>